<evidence type="ECO:0000313" key="10">
    <source>
        <dbReference type="Proteomes" id="UP000094936"/>
    </source>
</evidence>
<feature type="transmembrane region" description="Helical" evidence="7">
    <location>
        <begin position="603"/>
        <end position="625"/>
    </location>
</feature>
<keyword evidence="5 7" id="KW-1133">Transmembrane helix</keyword>
<dbReference type="OrthoDB" id="9803781at2"/>
<dbReference type="EMBL" id="LYBM01000002">
    <property type="protein sequence ID" value="ODA35941.1"/>
    <property type="molecule type" value="Genomic_DNA"/>
</dbReference>
<feature type="transmembrane region" description="Helical" evidence="7">
    <location>
        <begin position="275"/>
        <end position="297"/>
    </location>
</feature>
<keyword evidence="6 7" id="KW-0472">Membrane</keyword>
<keyword evidence="3" id="KW-1003">Cell membrane</keyword>
<feature type="transmembrane region" description="Helical" evidence="7">
    <location>
        <begin position="632"/>
        <end position="652"/>
    </location>
</feature>
<gene>
    <name evidence="9" type="ORF">A8L45_02620</name>
</gene>
<dbReference type="AlphaFoldDB" id="A0A1C3ERU8"/>
<feature type="transmembrane region" description="Helical" evidence="7">
    <location>
        <begin position="249"/>
        <end position="269"/>
    </location>
</feature>
<feature type="domain" description="SSD" evidence="8">
    <location>
        <begin position="630"/>
        <end position="757"/>
    </location>
</feature>
<feature type="transmembrane region" description="Helical" evidence="7">
    <location>
        <begin position="223"/>
        <end position="242"/>
    </location>
</feature>
<proteinExistence type="inferred from homology"/>
<feature type="transmembrane region" description="Helical" evidence="7">
    <location>
        <begin position="658"/>
        <end position="679"/>
    </location>
</feature>
<evidence type="ECO:0000256" key="3">
    <source>
        <dbReference type="ARBA" id="ARBA00022475"/>
    </source>
</evidence>
<dbReference type="RefSeq" id="WP_068898910.1">
    <property type="nucleotide sequence ID" value="NZ_JBHUIF010000032.1"/>
</dbReference>
<evidence type="ECO:0000259" key="8">
    <source>
        <dbReference type="PROSITE" id="PS50156"/>
    </source>
</evidence>
<dbReference type="Proteomes" id="UP000094936">
    <property type="component" value="Unassembled WGS sequence"/>
</dbReference>
<evidence type="ECO:0000256" key="6">
    <source>
        <dbReference type="ARBA" id="ARBA00023136"/>
    </source>
</evidence>
<organism evidence="9 10">
    <name type="scientific">Veronia pacifica</name>
    <dbReference type="NCBI Taxonomy" id="1080227"/>
    <lineage>
        <taxon>Bacteria</taxon>
        <taxon>Pseudomonadati</taxon>
        <taxon>Pseudomonadota</taxon>
        <taxon>Gammaproteobacteria</taxon>
        <taxon>Vibrionales</taxon>
        <taxon>Vibrionaceae</taxon>
        <taxon>Veronia</taxon>
    </lineage>
</organism>
<keyword evidence="10" id="KW-1185">Reference proteome</keyword>
<evidence type="ECO:0000256" key="4">
    <source>
        <dbReference type="ARBA" id="ARBA00022692"/>
    </source>
</evidence>
<reference evidence="9 10" key="1">
    <citation type="submission" date="2016-05" db="EMBL/GenBank/DDBJ databases">
        <title>Genomic Taxonomy of the Vibrionaceae.</title>
        <authorList>
            <person name="Gomez-Gil B."/>
            <person name="Enciso-Ibarra J."/>
        </authorList>
    </citation>
    <scope>NUCLEOTIDE SEQUENCE [LARGE SCALE GENOMIC DNA]</scope>
    <source>
        <strain evidence="9 10">CAIM 1920</strain>
    </source>
</reference>
<dbReference type="PROSITE" id="PS50156">
    <property type="entry name" value="SSD"/>
    <property type="match status" value="2"/>
</dbReference>
<evidence type="ECO:0000256" key="2">
    <source>
        <dbReference type="ARBA" id="ARBA00010157"/>
    </source>
</evidence>
<name>A0A1C3ERU8_9GAMM</name>
<dbReference type="Gene3D" id="1.20.1640.10">
    <property type="entry name" value="Multidrug efflux transporter AcrB transmembrane domain"/>
    <property type="match status" value="2"/>
</dbReference>
<feature type="transmembrane region" description="Helical" evidence="7">
    <location>
        <begin position="706"/>
        <end position="726"/>
    </location>
</feature>
<evidence type="ECO:0000313" key="9">
    <source>
        <dbReference type="EMBL" id="ODA35941.1"/>
    </source>
</evidence>
<keyword evidence="4 7" id="KW-0812">Transmembrane</keyword>
<evidence type="ECO:0000256" key="5">
    <source>
        <dbReference type="ARBA" id="ARBA00022989"/>
    </source>
</evidence>
<feature type="transmembrane region" description="Helical" evidence="7">
    <location>
        <begin position="349"/>
        <end position="372"/>
    </location>
</feature>
<dbReference type="Pfam" id="PF03176">
    <property type="entry name" value="MMPL"/>
    <property type="match status" value="2"/>
</dbReference>
<feature type="transmembrane region" description="Helical" evidence="7">
    <location>
        <begin position="402"/>
        <end position="418"/>
    </location>
</feature>
<comment type="caution">
    <text evidence="9">The sequence shown here is derived from an EMBL/GenBank/DDBJ whole genome shotgun (WGS) entry which is preliminary data.</text>
</comment>
<dbReference type="PANTHER" id="PTHR33406">
    <property type="entry name" value="MEMBRANE PROTEIN MJ1562-RELATED"/>
    <property type="match status" value="1"/>
</dbReference>
<evidence type="ECO:0000256" key="7">
    <source>
        <dbReference type="SAM" id="Phobius"/>
    </source>
</evidence>
<dbReference type="InterPro" id="IPR004869">
    <property type="entry name" value="MMPL_dom"/>
</dbReference>
<dbReference type="SUPFAM" id="SSF82866">
    <property type="entry name" value="Multidrug efflux transporter AcrB transmembrane domain"/>
    <property type="match status" value="2"/>
</dbReference>
<feature type="transmembrane region" description="Helical" evidence="7">
    <location>
        <begin position="738"/>
        <end position="758"/>
    </location>
</feature>
<evidence type="ECO:0000256" key="1">
    <source>
        <dbReference type="ARBA" id="ARBA00004651"/>
    </source>
</evidence>
<dbReference type="InterPro" id="IPR050545">
    <property type="entry name" value="Mycobact_MmpL"/>
</dbReference>
<dbReference type="PANTHER" id="PTHR33406:SF6">
    <property type="entry name" value="MEMBRANE PROTEIN YDGH-RELATED"/>
    <property type="match status" value="1"/>
</dbReference>
<dbReference type="STRING" id="1080227.A8L45_02620"/>
<protein>
    <submittedName>
        <fullName evidence="9">RND transporter</fullName>
    </submittedName>
</protein>
<comment type="subcellular location">
    <subcellularLocation>
        <location evidence="1">Cell membrane</location>
        <topology evidence="1">Multi-pass membrane protein</topology>
    </subcellularLocation>
</comment>
<sequence length="773" mass="85230">MNRLSQWSIVHPVWCIGIALFFVLFASIGAKNLYFRGDYKVFFEQDDPKMLAYQNETATYSNADGLIIVLSPADGNIFTKKNLSLIRELTESAWLIPYSNRVSSVTNYQHTSAEDDDLVVEDLVPDYRPLNAKRIDYIRRIALSQPEVSGALVSVRGDVAAISVSMFLKDGDQTGQFYEATRYVERLLDDIKKTHPDVEFHLIGNAAINTAFFEAATSDATTLIPLMFITVTLFLTFMLASWRLMLATLLIIITTNTATLGLLGWYGHYLTNGTVNIPTLLMTLAIADCVHVITTYVHALREGKQKVEALTDSLSLNFMALLITSVTTAIGFLTMNASTSPVLSEFGNLAAIGVMIAFILSITLLPAILVLLPADSFHGKKAQQGKIMVRLADSVITHHKKLLPIGAVVVLLSAFALLKNEINDNPVQYFDSDNSFRQSAEYTEKRLSGMARIGVSVSSGKPQGITEPEFLRHIEEFTDWARQQPEIDHVSSITDIFKRLNRDMHGGDTEYDRLPPDSALAAQYLLLFELSLPYGLDLTNQLNIDKSSTLVSLIVKNLGSKELVALESRINEWFSSHTSSCTKCTVSITGTSLMFAHIGETNMISMLQTLPVVLVLISLLLIFALRSLRLGVISILPNAIPAVIGFGFWGMISGEINLGLSVVTTLTLGIVVDDSVHFLTKYRYARLKGDDVEQAIRFAFETVGRALWVTTLVLVAGFSVLASSSFRVNADMGTMSAIVIFIALVVDFLLLPAALLLFDRQSYSLKGQRENSA</sequence>
<feature type="transmembrane region" description="Helical" evidence="7">
    <location>
        <begin position="318"/>
        <end position="337"/>
    </location>
</feature>
<dbReference type="GO" id="GO:0005886">
    <property type="term" value="C:plasma membrane"/>
    <property type="evidence" value="ECO:0007669"/>
    <property type="project" value="UniProtKB-SubCell"/>
</dbReference>
<comment type="similarity">
    <text evidence="2">Belongs to the resistance-nodulation-cell division (RND) (TC 2.A.6) family. MmpL subfamily.</text>
</comment>
<feature type="domain" description="SSD" evidence="8">
    <location>
        <begin position="244"/>
        <end position="371"/>
    </location>
</feature>
<feature type="transmembrane region" description="Helical" evidence="7">
    <location>
        <begin position="12"/>
        <end position="30"/>
    </location>
</feature>
<accession>A0A1C3ERU8</accession>
<dbReference type="InterPro" id="IPR000731">
    <property type="entry name" value="SSD"/>
</dbReference>